<proteinExistence type="predicted"/>
<dbReference type="InterPro" id="IPR028082">
    <property type="entry name" value="Peripla_BP_I"/>
</dbReference>
<dbReference type="Gene3D" id="3.40.50.2300">
    <property type="match status" value="1"/>
</dbReference>
<evidence type="ECO:0000313" key="1">
    <source>
        <dbReference type="EMBL" id="GAG02718.1"/>
    </source>
</evidence>
<name>X0UR01_9ZZZZ</name>
<protein>
    <recommendedName>
        <fullName evidence="2">Periplasmic binding protein domain-containing protein</fullName>
    </recommendedName>
</protein>
<dbReference type="EMBL" id="BARS01027945">
    <property type="protein sequence ID" value="GAG02718.1"/>
    <property type="molecule type" value="Genomic_DNA"/>
</dbReference>
<evidence type="ECO:0008006" key="2">
    <source>
        <dbReference type="Google" id="ProtNLM"/>
    </source>
</evidence>
<dbReference type="AlphaFoldDB" id="X0UR01"/>
<dbReference type="SUPFAM" id="SSF53822">
    <property type="entry name" value="Periplasmic binding protein-like I"/>
    <property type="match status" value="1"/>
</dbReference>
<accession>X0UR01</accession>
<organism evidence="1">
    <name type="scientific">marine sediment metagenome</name>
    <dbReference type="NCBI Taxonomy" id="412755"/>
    <lineage>
        <taxon>unclassified sequences</taxon>
        <taxon>metagenomes</taxon>
        <taxon>ecological metagenomes</taxon>
    </lineage>
</organism>
<comment type="caution">
    <text evidence="1">The sequence shown here is derived from an EMBL/GenBank/DDBJ whole genome shotgun (WGS) entry which is preliminary data.</text>
</comment>
<feature type="non-terminal residue" evidence="1">
    <location>
        <position position="1"/>
    </location>
</feature>
<reference evidence="1" key="1">
    <citation type="journal article" date="2014" name="Front. Microbiol.">
        <title>High frequency of phylogenetically diverse reductive dehalogenase-homologous genes in deep subseafloor sedimentary metagenomes.</title>
        <authorList>
            <person name="Kawai M."/>
            <person name="Futagami T."/>
            <person name="Toyoda A."/>
            <person name="Takaki Y."/>
            <person name="Nishi S."/>
            <person name="Hori S."/>
            <person name="Arai W."/>
            <person name="Tsubouchi T."/>
            <person name="Morono Y."/>
            <person name="Uchiyama I."/>
            <person name="Ito T."/>
            <person name="Fujiyama A."/>
            <person name="Inagaki F."/>
            <person name="Takami H."/>
        </authorList>
    </citation>
    <scope>NUCLEOTIDE SEQUENCE</scope>
    <source>
        <strain evidence="1">Expedition CK06-06</strain>
    </source>
</reference>
<gene>
    <name evidence="1" type="ORF">S01H1_43847</name>
</gene>
<sequence length="107" mass="11721">AAGLAGKVKVCGVDGIEEMLRAIAKGEACATCFPDPKWQGGIGLSIALAAKEGKINVSSLPKEKRQFYATMVNINADNIDKIIKTYLEGTPEFDWTDYWGRWLRGIE</sequence>